<dbReference type="AlphaFoldDB" id="A0A6A6U6H1"/>
<accession>A0A6A6U6H1</accession>
<name>A0A6A6U6H1_9PEZI</name>
<organism evidence="2 3">
    <name type="scientific">Microthyrium microscopicum</name>
    <dbReference type="NCBI Taxonomy" id="703497"/>
    <lineage>
        <taxon>Eukaryota</taxon>
        <taxon>Fungi</taxon>
        <taxon>Dikarya</taxon>
        <taxon>Ascomycota</taxon>
        <taxon>Pezizomycotina</taxon>
        <taxon>Dothideomycetes</taxon>
        <taxon>Dothideomycetes incertae sedis</taxon>
        <taxon>Microthyriales</taxon>
        <taxon>Microthyriaceae</taxon>
        <taxon>Microthyrium</taxon>
    </lineage>
</organism>
<evidence type="ECO:0000313" key="3">
    <source>
        <dbReference type="Proteomes" id="UP000799302"/>
    </source>
</evidence>
<keyword evidence="3" id="KW-1185">Reference proteome</keyword>
<keyword evidence="1" id="KW-0732">Signal</keyword>
<protein>
    <recommendedName>
        <fullName evidence="4">Ecp2 effector protein domain-containing protein</fullName>
    </recommendedName>
</protein>
<dbReference type="Proteomes" id="UP000799302">
    <property type="component" value="Unassembled WGS sequence"/>
</dbReference>
<proteinExistence type="predicted"/>
<gene>
    <name evidence="2" type="ORF">BT63DRAFT_426389</name>
</gene>
<feature type="chain" id="PRO_5025441362" description="Ecp2 effector protein domain-containing protein" evidence="1">
    <location>
        <begin position="18"/>
        <end position="169"/>
    </location>
</feature>
<reference evidence="2" key="1">
    <citation type="journal article" date="2020" name="Stud. Mycol.">
        <title>101 Dothideomycetes genomes: a test case for predicting lifestyles and emergence of pathogens.</title>
        <authorList>
            <person name="Haridas S."/>
            <person name="Albert R."/>
            <person name="Binder M."/>
            <person name="Bloem J."/>
            <person name="Labutti K."/>
            <person name="Salamov A."/>
            <person name="Andreopoulos B."/>
            <person name="Baker S."/>
            <person name="Barry K."/>
            <person name="Bills G."/>
            <person name="Bluhm B."/>
            <person name="Cannon C."/>
            <person name="Castanera R."/>
            <person name="Culley D."/>
            <person name="Daum C."/>
            <person name="Ezra D."/>
            <person name="Gonzalez J."/>
            <person name="Henrissat B."/>
            <person name="Kuo A."/>
            <person name="Liang C."/>
            <person name="Lipzen A."/>
            <person name="Lutzoni F."/>
            <person name="Magnuson J."/>
            <person name="Mondo S."/>
            <person name="Nolan M."/>
            <person name="Ohm R."/>
            <person name="Pangilinan J."/>
            <person name="Park H.-J."/>
            <person name="Ramirez L."/>
            <person name="Alfaro M."/>
            <person name="Sun H."/>
            <person name="Tritt A."/>
            <person name="Yoshinaga Y."/>
            <person name="Zwiers L.-H."/>
            <person name="Turgeon B."/>
            <person name="Goodwin S."/>
            <person name="Spatafora J."/>
            <person name="Crous P."/>
            <person name="Grigoriev I."/>
        </authorList>
    </citation>
    <scope>NUCLEOTIDE SEQUENCE</scope>
    <source>
        <strain evidence="2">CBS 115976</strain>
    </source>
</reference>
<evidence type="ECO:0000256" key="1">
    <source>
        <dbReference type="SAM" id="SignalP"/>
    </source>
</evidence>
<evidence type="ECO:0000313" key="2">
    <source>
        <dbReference type="EMBL" id="KAF2667530.1"/>
    </source>
</evidence>
<evidence type="ECO:0008006" key="4">
    <source>
        <dbReference type="Google" id="ProtNLM"/>
    </source>
</evidence>
<feature type="signal peptide" evidence="1">
    <location>
        <begin position="1"/>
        <end position="17"/>
    </location>
</feature>
<sequence>MKFIAPIVSSLALVASAAVIERAPVVDAPGYYVHDANTGVTEFFPKRDLQNLAARDTASAQWTETKCIDAVGDRGENDRSKNALLDQGFRPSRGVGKNQWFYAFDGRTVSFLCSYGGNVVSEGAFNDAFDAVYRACGNRHGHQEFGKDFYIGHTFRGDHFCAGDFHPSK</sequence>
<dbReference type="EMBL" id="MU004237">
    <property type="protein sequence ID" value="KAF2667530.1"/>
    <property type="molecule type" value="Genomic_DNA"/>
</dbReference>